<keyword evidence="3" id="KW-1185">Reference proteome</keyword>
<sequence>MSTTTATSTSQTASKSGSSSGPAKLLAHPVDTMTAAVDHMPGASVFKGVANGVLDTVGIVSPHARRVAAYAGVGLLGAAGIVEWPVAAVGAAVVWLTQQRPKEAEAAASAAAGHGTGASRTARTRPSSGAAAKKAKTGTKASSAGGPGRRTTSSRKTSSGRTGSGRQA</sequence>
<protein>
    <submittedName>
        <fullName evidence="2">Uncharacterized protein</fullName>
    </submittedName>
</protein>
<feature type="region of interest" description="Disordered" evidence="1">
    <location>
        <begin position="1"/>
        <end position="25"/>
    </location>
</feature>
<dbReference type="Proteomes" id="UP001057702">
    <property type="component" value="Unassembled WGS sequence"/>
</dbReference>
<evidence type="ECO:0000256" key="1">
    <source>
        <dbReference type="SAM" id="MobiDB-lite"/>
    </source>
</evidence>
<organism evidence="2 3">
    <name type="scientific">Streptomyces humicola</name>
    <dbReference type="NCBI Taxonomy" id="2953240"/>
    <lineage>
        <taxon>Bacteria</taxon>
        <taxon>Bacillati</taxon>
        <taxon>Actinomycetota</taxon>
        <taxon>Actinomycetes</taxon>
        <taxon>Kitasatosporales</taxon>
        <taxon>Streptomycetaceae</taxon>
        <taxon>Streptomyces</taxon>
    </lineage>
</organism>
<gene>
    <name evidence="2" type="ORF">NGB36_31615</name>
</gene>
<evidence type="ECO:0000313" key="3">
    <source>
        <dbReference type="Proteomes" id="UP001057702"/>
    </source>
</evidence>
<evidence type="ECO:0000313" key="2">
    <source>
        <dbReference type="EMBL" id="MCQ4084988.1"/>
    </source>
</evidence>
<comment type="caution">
    <text evidence="2">The sequence shown here is derived from an EMBL/GenBank/DDBJ whole genome shotgun (WGS) entry which is preliminary data.</text>
</comment>
<dbReference type="RefSeq" id="WP_255924078.1">
    <property type="nucleotide sequence ID" value="NZ_JANFNG010000048.1"/>
</dbReference>
<proteinExistence type="predicted"/>
<accession>A0ABT1Q4Y4</accession>
<feature type="region of interest" description="Disordered" evidence="1">
    <location>
        <begin position="100"/>
        <end position="168"/>
    </location>
</feature>
<name>A0ABT1Q4Y4_9ACTN</name>
<reference evidence="2" key="1">
    <citation type="submission" date="2022-06" db="EMBL/GenBank/DDBJ databases">
        <title>Draft genome sequence of Streptomyces sp. RB6PN25 isolated from peat swamp forest in Thailand.</title>
        <authorList>
            <person name="Duangmal K."/>
            <person name="Klaysubun C."/>
        </authorList>
    </citation>
    <scope>NUCLEOTIDE SEQUENCE</scope>
    <source>
        <strain evidence="2">RB6PN25</strain>
    </source>
</reference>
<feature type="compositionally biased region" description="Low complexity" evidence="1">
    <location>
        <begin position="106"/>
        <end position="168"/>
    </location>
</feature>
<dbReference type="EMBL" id="JANFNG010000048">
    <property type="protein sequence ID" value="MCQ4084988.1"/>
    <property type="molecule type" value="Genomic_DNA"/>
</dbReference>
<feature type="compositionally biased region" description="Low complexity" evidence="1">
    <location>
        <begin position="1"/>
        <end position="21"/>
    </location>
</feature>